<dbReference type="GO" id="GO:0004144">
    <property type="term" value="F:diacylglycerol O-acyltransferase activity"/>
    <property type="evidence" value="ECO:0007669"/>
    <property type="project" value="UniProtKB-ARBA"/>
</dbReference>
<dbReference type="GO" id="GO:0019432">
    <property type="term" value="P:triglyceride biosynthetic process"/>
    <property type="evidence" value="ECO:0007669"/>
    <property type="project" value="TreeGrafter"/>
</dbReference>
<keyword evidence="4 11" id="KW-0808">Transferase</keyword>
<keyword evidence="8" id="KW-0443">Lipid metabolism</keyword>
<evidence type="ECO:0000256" key="5">
    <source>
        <dbReference type="ARBA" id="ARBA00022692"/>
    </source>
</evidence>
<evidence type="ECO:0000256" key="11">
    <source>
        <dbReference type="RuleBase" id="RU367023"/>
    </source>
</evidence>
<feature type="region of interest" description="Disordered" evidence="12">
    <location>
        <begin position="204"/>
        <end position="253"/>
    </location>
</feature>
<protein>
    <recommendedName>
        <fullName evidence="11">Acyltransferase</fullName>
        <ecNumber evidence="11">2.3.1.-</ecNumber>
    </recommendedName>
</protein>
<evidence type="ECO:0000256" key="10">
    <source>
        <dbReference type="ARBA" id="ARBA00023315"/>
    </source>
</evidence>
<keyword evidence="9 11" id="KW-0472">Membrane</keyword>
<keyword evidence="5 11" id="KW-0812">Transmembrane</keyword>
<dbReference type="GO" id="GO:0005789">
    <property type="term" value="C:endoplasmic reticulum membrane"/>
    <property type="evidence" value="ECO:0007669"/>
    <property type="project" value="UniProtKB-SubCell"/>
</dbReference>
<comment type="similarity">
    <text evidence="2 11">Belongs to the diacylglycerol acyltransferase family.</text>
</comment>
<evidence type="ECO:0000313" key="13">
    <source>
        <dbReference type="EMBL" id="QBG05560.1"/>
    </source>
</evidence>
<evidence type="ECO:0000256" key="8">
    <source>
        <dbReference type="ARBA" id="ARBA00023098"/>
    </source>
</evidence>
<dbReference type="EMBL" id="MH523426">
    <property type="protein sequence ID" value="QBG05560.1"/>
    <property type="molecule type" value="mRNA"/>
</dbReference>
<evidence type="ECO:0000256" key="7">
    <source>
        <dbReference type="ARBA" id="ARBA00022989"/>
    </source>
</evidence>
<feature type="compositionally biased region" description="Low complexity" evidence="12">
    <location>
        <begin position="242"/>
        <end position="253"/>
    </location>
</feature>
<accession>A0A411PNG2</accession>
<dbReference type="InterPro" id="IPR007130">
    <property type="entry name" value="DAGAT"/>
</dbReference>
<evidence type="ECO:0000256" key="1">
    <source>
        <dbReference type="ARBA" id="ARBA00004477"/>
    </source>
</evidence>
<comment type="subcellular location">
    <subcellularLocation>
        <location evidence="1 11">Endoplasmic reticulum membrane</location>
        <topology evidence="1 11">Multi-pass membrane protein</topology>
    </subcellularLocation>
</comment>
<dbReference type="AlphaFoldDB" id="A0A411PNG2"/>
<evidence type="ECO:0000256" key="4">
    <source>
        <dbReference type="ARBA" id="ARBA00022679"/>
    </source>
</evidence>
<reference evidence="13" key="1">
    <citation type="submission" date="2018-06" db="EMBL/GenBank/DDBJ databases">
        <authorList>
            <person name="Mao X."/>
            <person name="Liu J."/>
            <person name="Chen F."/>
        </authorList>
    </citation>
    <scope>NUCLEOTIDE SEQUENCE</scope>
</reference>
<feature type="compositionally biased region" description="Low complexity" evidence="12">
    <location>
        <begin position="226"/>
        <end position="235"/>
    </location>
</feature>
<keyword evidence="7 11" id="KW-1133">Transmembrane helix</keyword>
<keyword evidence="6 11" id="KW-0256">Endoplasmic reticulum</keyword>
<evidence type="ECO:0000256" key="6">
    <source>
        <dbReference type="ARBA" id="ARBA00022824"/>
    </source>
</evidence>
<organism evidence="13">
    <name type="scientific">Chromochloris zofingiensis</name>
    <dbReference type="NCBI Taxonomy" id="31302"/>
    <lineage>
        <taxon>Eukaryota</taxon>
        <taxon>Viridiplantae</taxon>
        <taxon>Chlorophyta</taxon>
        <taxon>core chlorophytes</taxon>
        <taxon>Chlorophyceae</taxon>
        <taxon>CS clade</taxon>
        <taxon>Sphaeropleales</taxon>
        <taxon>Chromochloridaceae</taxon>
        <taxon>Chromochloris</taxon>
    </lineage>
</organism>
<keyword evidence="3" id="KW-0444">Lipid biosynthesis</keyword>
<feature type="transmembrane region" description="Helical" evidence="11">
    <location>
        <begin position="52"/>
        <end position="74"/>
    </location>
</feature>
<sequence>MGPISSAFRQFLPEPFPSRPYRPPSEYKKTLNVRLYADGMDKHYQPNWLTKSISAVTLGIYIGWVHILGIMLLFSWYRPMAVAFILSVGTLLLPPKPLLWRKALDSYLFLCWRRYFHFSYVFEQDLDAYKDYVIAQFPHGAFPLGQLLGGTFMATEFPEYKVYCLAASSAFLVPLWRHVHGWLGARPATKNNFHKLLALGAGGPLQRHSNKQGNLQLSRRRDSLLDDTSSESGSIRSRRNSSDSTSSSKGSNSELTALCSKSLSMSDDGTAPTTPTAAAAVDVVRRPGVGVGVMVGGIAEMFLQRPDREQIKLRERKGFVRISLEHGADILPVYIFGNSAALDFGPPWLQRMSRKLRASIGVMYGVAGLPVPRRVPIMMAVGAPVQVGPRLSRDHPDFEARVDEIHTKVVSEIERVYYTHRSKYGQGWEDRPLVIT</sequence>
<keyword evidence="10 13" id="KW-0012">Acyltransferase</keyword>
<proteinExistence type="evidence at transcript level"/>
<comment type="caution">
    <text evidence="11">Lacks conserved residue(s) required for the propagation of feature annotation.</text>
</comment>
<gene>
    <name evidence="13" type="primary">DGTT6</name>
</gene>
<evidence type="ECO:0000256" key="2">
    <source>
        <dbReference type="ARBA" id="ARBA00005420"/>
    </source>
</evidence>
<dbReference type="PANTHER" id="PTHR12317">
    <property type="entry name" value="DIACYLGLYCEROL O-ACYLTRANSFERASE"/>
    <property type="match status" value="1"/>
</dbReference>
<dbReference type="EC" id="2.3.1.-" evidence="11"/>
<evidence type="ECO:0000256" key="3">
    <source>
        <dbReference type="ARBA" id="ARBA00022516"/>
    </source>
</evidence>
<name>A0A411PNG2_9CHLO</name>
<evidence type="ECO:0000256" key="9">
    <source>
        <dbReference type="ARBA" id="ARBA00023136"/>
    </source>
</evidence>
<evidence type="ECO:0000256" key="12">
    <source>
        <dbReference type="SAM" id="MobiDB-lite"/>
    </source>
</evidence>
<dbReference type="PANTHER" id="PTHR12317:SF63">
    <property type="entry name" value="DIACYLGLYCEROL O-ACYLTRANSFERASE 2"/>
    <property type="match status" value="1"/>
</dbReference>
<dbReference type="Pfam" id="PF03982">
    <property type="entry name" value="DAGAT"/>
    <property type="match status" value="2"/>
</dbReference>